<dbReference type="SUPFAM" id="SSF63829">
    <property type="entry name" value="Calcium-dependent phosphotriesterase"/>
    <property type="match status" value="1"/>
</dbReference>
<dbReference type="Gene3D" id="2.120.10.30">
    <property type="entry name" value="TolB, C-terminal domain"/>
    <property type="match status" value="1"/>
</dbReference>
<keyword evidence="3" id="KW-1185">Reference proteome</keyword>
<gene>
    <name evidence="2" type="ORF">F3087_15630</name>
</gene>
<dbReference type="AlphaFoldDB" id="A0A5N0EK89"/>
<evidence type="ECO:0000313" key="2">
    <source>
        <dbReference type="EMBL" id="KAA8888445.1"/>
    </source>
</evidence>
<dbReference type="OrthoDB" id="9768084at2"/>
<feature type="signal peptide" evidence="1">
    <location>
        <begin position="1"/>
        <end position="35"/>
    </location>
</feature>
<dbReference type="RefSeq" id="WP_150402610.1">
    <property type="nucleotide sequence ID" value="NZ_VXLC01000004.1"/>
</dbReference>
<comment type="caution">
    <text evidence="2">The sequence shown here is derived from an EMBL/GenBank/DDBJ whole genome shotgun (WGS) entry which is preliminary data.</text>
</comment>
<proteinExistence type="predicted"/>
<reference evidence="2 3" key="1">
    <citation type="submission" date="2019-09" db="EMBL/GenBank/DDBJ databases">
        <authorList>
            <person name="Wang X."/>
        </authorList>
    </citation>
    <scope>NUCLEOTIDE SEQUENCE [LARGE SCALE GENOMIC DNA]</scope>
    <source>
        <strain evidence="2 3">CICC 11023</strain>
    </source>
</reference>
<dbReference type="EMBL" id="VXLC01000004">
    <property type="protein sequence ID" value="KAA8888445.1"/>
    <property type="molecule type" value="Genomic_DNA"/>
</dbReference>
<evidence type="ECO:0000256" key="1">
    <source>
        <dbReference type="SAM" id="SignalP"/>
    </source>
</evidence>
<feature type="chain" id="PRO_5024428955" evidence="1">
    <location>
        <begin position="36"/>
        <end position="325"/>
    </location>
</feature>
<dbReference type="GO" id="GO:0012505">
    <property type="term" value="C:endomembrane system"/>
    <property type="evidence" value="ECO:0007669"/>
    <property type="project" value="TreeGrafter"/>
</dbReference>
<dbReference type="InterPro" id="IPR011042">
    <property type="entry name" value="6-blade_b-propeller_TolB-like"/>
</dbReference>
<dbReference type="PANTHER" id="PTHR10426:SF88">
    <property type="entry name" value="ADIPOCYTE PLASMA MEMBRANE-ASSOCIATED PROTEIN HEMOMUCIN-RELATED"/>
    <property type="match status" value="1"/>
</dbReference>
<sequence length="325" mass="33799">MARSAIGLRSNRVRAALLTTAVAAGILAGAPTATADPVPAMCADGWEATTLVEGVGNLENLDSDGNGGFYVTGIVDGFLAHVDGAGRFEKLLTGLDHPAGVRVAGPYIYFLTGDGMTEAPGTLQRYEKATGVVTTLLTGLNGPNGLLLLPDGDLLFTTIGTTGTPTGIARYRPSTGEYTRTWADLPLSNGIALAADGKSVYADNLTMRIFRIPLDAPDRPVVVTGIPNLISLPDDMEATRANTLYVADHAFGSINQVNTESGAACAIITGLIKPGPTRIPPDGTTSVRIARDGDSWALYITAMDGTLRRLRPPAGIDLTPATPAR</sequence>
<dbReference type="GO" id="GO:0016787">
    <property type="term" value="F:hydrolase activity"/>
    <property type="evidence" value="ECO:0007669"/>
    <property type="project" value="TreeGrafter"/>
</dbReference>
<protein>
    <submittedName>
        <fullName evidence="2">Uncharacterized protein</fullName>
    </submittedName>
</protein>
<accession>A0A5N0EK89</accession>
<keyword evidence="1" id="KW-0732">Signal</keyword>
<organism evidence="2 3">
    <name type="scientific">Nocardia colli</name>
    <dbReference type="NCBI Taxonomy" id="2545717"/>
    <lineage>
        <taxon>Bacteria</taxon>
        <taxon>Bacillati</taxon>
        <taxon>Actinomycetota</taxon>
        <taxon>Actinomycetes</taxon>
        <taxon>Mycobacteriales</taxon>
        <taxon>Nocardiaceae</taxon>
        <taxon>Nocardia</taxon>
    </lineage>
</organism>
<dbReference type="PANTHER" id="PTHR10426">
    <property type="entry name" value="STRICTOSIDINE SYNTHASE-RELATED"/>
    <property type="match status" value="1"/>
</dbReference>
<name>A0A5N0EK89_9NOCA</name>
<dbReference type="Proteomes" id="UP000323876">
    <property type="component" value="Unassembled WGS sequence"/>
</dbReference>
<evidence type="ECO:0000313" key="3">
    <source>
        <dbReference type="Proteomes" id="UP000323876"/>
    </source>
</evidence>